<dbReference type="Gene3D" id="3.40.50.10540">
    <property type="entry name" value="Crotonobetainyl-coa:carnitine coa-transferase, domain 1"/>
    <property type="match status" value="1"/>
</dbReference>
<dbReference type="PANTHER" id="PTHR48207:SF3">
    <property type="entry name" value="SUCCINATE--HYDROXYMETHYLGLUTARATE COA-TRANSFERASE"/>
    <property type="match status" value="1"/>
</dbReference>
<dbReference type="AlphaFoldDB" id="A0A239N393"/>
<dbReference type="GO" id="GO:0008410">
    <property type="term" value="F:CoA-transferase activity"/>
    <property type="evidence" value="ECO:0007669"/>
    <property type="project" value="TreeGrafter"/>
</dbReference>
<proteinExistence type="predicted"/>
<dbReference type="PANTHER" id="PTHR48207">
    <property type="entry name" value="SUCCINATE--HYDROXYMETHYLGLUTARATE COA-TRANSFERASE"/>
    <property type="match status" value="1"/>
</dbReference>
<gene>
    <name evidence="2" type="ORF">SAMN05421642_12751</name>
</gene>
<evidence type="ECO:0000313" key="2">
    <source>
        <dbReference type="EMBL" id="SNT48922.1"/>
    </source>
</evidence>
<dbReference type="InterPro" id="IPR044855">
    <property type="entry name" value="CoA-Trfase_III_dom3_sf"/>
</dbReference>
<dbReference type="RefSeq" id="WP_089252285.1">
    <property type="nucleotide sequence ID" value="NZ_FZOW01000027.1"/>
</dbReference>
<keyword evidence="3" id="KW-1185">Reference proteome</keyword>
<dbReference type="OrthoDB" id="9797653at2"/>
<keyword evidence="1 2" id="KW-0808">Transferase</keyword>
<dbReference type="SUPFAM" id="SSF89796">
    <property type="entry name" value="CoA-transferase family III (CaiB/BaiF)"/>
    <property type="match status" value="1"/>
</dbReference>
<protein>
    <submittedName>
        <fullName evidence="2">Formyl-CoA transferase</fullName>
    </submittedName>
</protein>
<name>A0A239N393_9NOCA</name>
<reference evidence="3" key="1">
    <citation type="submission" date="2017-06" db="EMBL/GenBank/DDBJ databases">
        <authorList>
            <person name="Varghese N."/>
            <person name="Submissions S."/>
        </authorList>
    </citation>
    <scope>NUCLEOTIDE SEQUENCE [LARGE SCALE GENOMIC DNA]</scope>
    <source>
        <strain evidence="3">JCM 23211</strain>
    </source>
</reference>
<organism evidence="2 3">
    <name type="scientific">Rhodococcoides kyotonense</name>
    <dbReference type="NCBI Taxonomy" id="398843"/>
    <lineage>
        <taxon>Bacteria</taxon>
        <taxon>Bacillati</taxon>
        <taxon>Actinomycetota</taxon>
        <taxon>Actinomycetes</taxon>
        <taxon>Mycobacteriales</taxon>
        <taxon>Nocardiaceae</taxon>
        <taxon>Rhodococcoides</taxon>
    </lineage>
</organism>
<dbReference type="Pfam" id="PF02515">
    <property type="entry name" value="CoA_transf_3"/>
    <property type="match status" value="1"/>
</dbReference>
<dbReference type="InterPro" id="IPR023606">
    <property type="entry name" value="CoA-Trfase_III_dom_1_sf"/>
</dbReference>
<dbReference type="InterPro" id="IPR050483">
    <property type="entry name" value="CoA-transferase_III_domain"/>
</dbReference>
<evidence type="ECO:0000256" key="1">
    <source>
        <dbReference type="ARBA" id="ARBA00022679"/>
    </source>
</evidence>
<accession>A0A239N393</accession>
<dbReference type="Gene3D" id="3.30.1540.10">
    <property type="entry name" value="formyl-coa transferase, domain 3"/>
    <property type="match status" value="1"/>
</dbReference>
<dbReference type="EMBL" id="FZOW01000027">
    <property type="protein sequence ID" value="SNT48922.1"/>
    <property type="molecule type" value="Genomic_DNA"/>
</dbReference>
<dbReference type="Proteomes" id="UP000198327">
    <property type="component" value="Unassembled WGS sequence"/>
</dbReference>
<dbReference type="InterPro" id="IPR003673">
    <property type="entry name" value="CoA-Trfase_fam_III"/>
</dbReference>
<evidence type="ECO:0000313" key="3">
    <source>
        <dbReference type="Proteomes" id="UP000198327"/>
    </source>
</evidence>
<sequence length="418" mass="45782">MTDAFAGVRILDFTQLEQGPSATQVLGDFGAEVIKVERIDVGEIGRDQPPFIGGNYSPHWSATNRNKKSISVDLKSDRGKQLIYDLVRDADIVASNFRPGVMDRLGFGWDQLSEINPRIIVAYASGYGISGPYVHRRGQDLAAQAISGLMALTGTSETGPVPTGTFMIDYLASMQFAQGMMIALAAREKTGRGQVVDSNLMNAAITSHLQEGTTYLNTGQQYPQPTKGIAHAHNTALYGYYEASDGLWFTLIGEFYVDQQWQRAARACRLSQDIVEDSRFQTIEGLREHTTETHQLLEAAIRTFPRDEIMKRFEDEDVLVAPVNDYDDVFVDPQVAHNGLVLETDIDGIGPVKFVGMPIKLSDTPGRLRHVPPKVGQHNEEVLTAAGISEDAIAELKAANVIGSENDRERAGGPGAWS</sequence>